<evidence type="ECO:0000256" key="11">
    <source>
        <dbReference type="ARBA" id="ARBA00023242"/>
    </source>
</evidence>
<dbReference type="Gene3D" id="3.40.50.300">
    <property type="entry name" value="P-loop containing nucleotide triphosphate hydrolases"/>
    <property type="match status" value="2"/>
</dbReference>
<comment type="caution">
    <text evidence="15">The sequence shown here is derived from an EMBL/GenBank/DDBJ whole genome shotgun (WGS) entry which is preliminary data.</text>
</comment>
<evidence type="ECO:0000256" key="8">
    <source>
        <dbReference type="ARBA" id="ARBA00023054"/>
    </source>
</evidence>
<feature type="region of interest" description="Disordered" evidence="13">
    <location>
        <begin position="1"/>
        <end position="72"/>
    </location>
</feature>
<evidence type="ECO:0000256" key="7">
    <source>
        <dbReference type="ARBA" id="ARBA00022840"/>
    </source>
</evidence>
<dbReference type="GO" id="GO:0000724">
    <property type="term" value="P:double-strand break repair via homologous recombination"/>
    <property type="evidence" value="ECO:0007669"/>
    <property type="project" value="TreeGrafter"/>
</dbReference>
<name>A0A9W9G9R5_9EURO</name>
<dbReference type="SUPFAM" id="SSF52540">
    <property type="entry name" value="P-loop containing nucleoside triphosphate hydrolases"/>
    <property type="match status" value="1"/>
</dbReference>
<dbReference type="GO" id="GO:0030915">
    <property type="term" value="C:Smc5-Smc6 complex"/>
    <property type="evidence" value="ECO:0007669"/>
    <property type="project" value="TreeGrafter"/>
</dbReference>
<dbReference type="GeneID" id="81390108"/>
<dbReference type="EMBL" id="JAPMSZ010000001">
    <property type="protein sequence ID" value="KAJ5114597.1"/>
    <property type="molecule type" value="Genomic_DNA"/>
</dbReference>
<dbReference type="GO" id="GO:0003697">
    <property type="term" value="F:single-stranded DNA binding"/>
    <property type="evidence" value="ECO:0007669"/>
    <property type="project" value="TreeGrafter"/>
</dbReference>
<evidence type="ECO:0000256" key="13">
    <source>
        <dbReference type="SAM" id="MobiDB-lite"/>
    </source>
</evidence>
<evidence type="ECO:0000313" key="16">
    <source>
        <dbReference type="Proteomes" id="UP001141434"/>
    </source>
</evidence>
<keyword evidence="5" id="KW-0547">Nucleotide-binding</keyword>
<dbReference type="OrthoDB" id="10265785at2759"/>
<feature type="domain" description="RecF/RecN/SMC N-terminal" evidence="14">
    <location>
        <begin position="119"/>
        <end position="1128"/>
    </location>
</feature>
<evidence type="ECO:0000256" key="12">
    <source>
        <dbReference type="SAM" id="Coils"/>
    </source>
</evidence>
<keyword evidence="11" id="KW-0539">Nucleus</keyword>
<dbReference type="GO" id="GO:0003684">
    <property type="term" value="F:damaged DNA binding"/>
    <property type="evidence" value="ECO:0007669"/>
    <property type="project" value="TreeGrafter"/>
</dbReference>
<dbReference type="RefSeq" id="XP_056515790.1">
    <property type="nucleotide sequence ID" value="XM_056650940.1"/>
</dbReference>
<protein>
    <recommendedName>
        <fullName evidence="14">RecF/RecN/SMC N-terminal domain-containing protein</fullName>
    </recommendedName>
</protein>
<dbReference type="Proteomes" id="UP001141434">
    <property type="component" value="Unassembled WGS sequence"/>
</dbReference>
<gene>
    <name evidence="15" type="ORF">NUU61_000356</name>
</gene>
<dbReference type="PANTHER" id="PTHR19306">
    <property type="entry name" value="STRUCTURAL MAINTENANCE OF CHROMOSOMES 5,6 SMC5, SMC6"/>
    <property type="match status" value="1"/>
</dbReference>
<evidence type="ECO:0000256" key="2">
    <source>
        <dbReference type="ARBA" id="ARBA00004286"/>
    </source>
</evidence>
<feature type="coiled-coil region" evidence="12">
    <location>
        <begin position="897"/>
        <end position="967"/>
    </location>
</feature>
<comment type="subcellular location">
    <subcellularLocation>
        <location evidence="2">Chromosome</location>
    </subcellularLocation>
    <subcellularLocation>
        <location evidence="1">Nucleus</location>
    </subcellularLocation>
</comment>
<sequence length="1159" mass="131094">MPSIKRLQASPDPDESDEASDNSGLTSFPYSVRHLDHHTGLRSSSWNTKQRKRPRTSDSSSTGDARVNDHEAPGAFLSVTDDALLDDEDELELRQTQIIQEKYAHLVDEANVPAEHGILERIECYNFMCHDHFHVELGPLINFIVGKNGSGKSAILTGITLCLGGKASATNRGQSLKSFIKEGKENAAIIVRIKNQGDGAYMPDDYGKSIIVERHFSKSGTSGFKIKAENGRIVSTKKAELDAITDYFSLQIDNPMNVLSQDMARQFLSTSSPAEKYKFFVKGVQLEQLDQDYRLIEESVDQIEEKLRSKAQDIRILENRKDAAKKKLEISDQHDSLRERIRNVRNQMAWAQVEEQERARDSLGEELAKADDLIMTAEAELSRFDLAFQEVEGESETAAEHVRQATAALEEAQGEKEKIKERLDEEMGRRHDLQAEQRQIREYLKAAASRIQETQQKIDEENERLADVSGGGYARKQEECEQASNDAAAARREYDAHRQDAGRVREDLETAQREAESAKVPVERKRHDIAQAEARLKVLTREGGPKQSGFPDKMPALLKAIQQEQSFTTRPVGPVGHHVTLLKPKWASILENSFGGTLGSFIVTSKRDMNTLSQIMRRVNCNCPIFIGSDGHIDTSAHEPDPQYDTALRILEIDNQLVRRQLIINHGVEQMLLIEKLEEASSVLFDGPRPRNVRRCYCIDTKDRRRGIHLSYSRTGEPSQAPVSMYIGHPRMKSDLASQISVQREVVGDLKRELNQIEQELQSARSHVEACKQALVRHQRREKELQITMQRVEDHAEALRDSLDKETAEDGHIDALRAALKEAEDERQLNQGSYDDSVTAMSEMMQTLKGIRREMSAKDNDIGVLQEKSRVAESEQSVVGDRRRQILSDKNSAVARIENDKQDRARIQDKREQVAARVLDYNEKASMVSSRVPVDAGETTTSLDQKLERLHRDLQRYNQQLGASRDEIAAEAGKTETAYLRARKQVEELTILAQIFKDTLDNRKKRWEIFRSHISSRAKAQFTYLLSERSFRGRLLADHNGKLLDLQVEPDITKDDGAGRGAKTLSGGEKSFSQVCLLLALWEAMGSPIRCLDEFDVYMDHINRKMAIDMLMIAARRSIGRQFILITPGTKTDITIASDVRVKELAEPERGQTTLSFRR</sequence>
<keyword evidence="4" id="KW-0158">Chromosome</keyword>
<evidence type="ECO:0000256" key="3">
    <source>
        <dbReference type="ARBA" id="ARBA00006793"/>
    </source>
</evidence>
<evidence type="ECO:0000256" key="9">
    <source>
        <dbReference type="ARBA" id="ARBA00023172"/>
    </source>
</evidence>
<feature type="coiled-coil region" evidence="12">
    <location>
        <begin position="740"/>
        <end position="833"/>
    </location>
</feature>
<reference evidence="15" key="2">
    <citation type="journal article" date="2023" name="IMA Fungus">
        <title>Comparative genomic study of the Penicillium genus elucidates a diverse pangenome and 15 lateral gene transfer events.</title>
        <authorList>
            <person name="Petersen C."/>
            <person name="Sorensen T."/>
            <person name="Nielsen M.R."/>
            <person name="Sondergaard T.E."/>
            <person name="Sorensen J.L."/>
            <person name="Fitzpatrick D.A."/>
            <person name="Frisvad J.C."/>
            <person name="Nielsen K.L."/>
        </authorList>
    </citation>
    <scope>NUCLEOTIDE SEQUENCE</scope>
    <source>
        <strain evidence="15">IBT 34128</strain>
    </source>
</reference>
<evidence type="ECO:0000259" key="14">
    <source>
        <dbReference type="Pfam" id="PF02463"/>
    </source>
</evidence>
<keyword evidence="16" id="KW-1185">Reference proteome</keyword>
<keyword evidence="9" id="KW-0233">DNA recombination</keyword>
<keyword evidence="7" id="KW-0067">ATP-binding</keyword>
<keyword evidence="6" id="KW-0227">DNA damage</keyword>
<keyword evidence="10" id="KW-0234">DNA repair</keyword>
<feature type="coiled-coil region" evidence="12">
    <location>
        <begin position="286"/>
        <end position="542"/>
    </location>
</feature>
<dbReference type="Pfam" id="PF02463">
    <property type="entry name" value="SMC_N"/>
    <property type="match status" value="1"/>
</dbReference>
<dbReference type="GO" id="GO:0005524">
    <property type="term" value="F:ATP binding"/>
    <property type="evidence" value="ECO:0007669"/>
    <property type="project" value="UniProtKB-KW"/>
</dbReference>
<dbReference type="GO" id="GO:0035861">
    <property type="term" value="C:site of double-strand break"/>
    <property type="evidence" value="ECO:0007669"/>
    <property type="project" value="TreeGrafter"/>
</dbReference>
<dbReference type="GO" id="GO:0005634">
    <property type="term" value="C:nucleus"/>
    <property type="evidence" value="ECO:0007669"/>
    <property type="project" value="UniProtKB-SubCell"/>
</dbReference>
<evidence type="ECO:0000313" key="15">
    <source>
        <dbReference type="EMBL" id="KAJ5114597.1"/>
    </source>
</evidence>
<keyword evidence="8 12" id="KW-0175">Coiled coil</keyword>
<proteinExistence type="inferred from homology"/>
<evidence type="ECO:0000256" key="1">
    <source>
        <dbReference type="ARBA" id="ARBA00004123"/>
    </source>
</evidence>
<organism evidence="15 16">
    <name type="scientific">Penicillium alfredii</name>
    <dbReference type="NCBI Taxonomy" id="1506179"/>
    <lineage>
        <taxon>Eukaryota</taxon>
        <taxon>Fungi</taxon>
        <taxon>Dikarya</taxon>
        <taxon>Ascomycota</taxon>
        <taxon>Pezizomycotina</taxon>
        <taxon>Eurotiomycetes</taxon>
        <taxon>Eurotiomycetidae</taxon>
        <taxon>Eurotiales</taxon>
        <taxon>Aspergillaceae</taxon>
        <taxon>Penicillium</taxon>
    </lineage>
</organism>
<dbReference type="AlphaFoldDB" id="A0A9W9G9R5"/>
<dbReference type="InterPro" id="IPR003395">
    <property type="entry name" value="RecF/RecN/SMC_N"/>
</dbReference>
<evidence type="ECO:0000256" key="10">
    <source>
        <dbReference type="ARBA" id="ARBA00023204"/>
    </source>
</evidence>
<evidence type="ECO:0000256" key="5">
    <source>
        <dbReference type="ARBA" id="ARBA00022741"/>
    </source>
</evidence>
<evidence type="ECO:0000256" key="6">
    <source>
        <dbReference type="ARBA" id="ARBA00022763"/>
    </source>
</evidence>
<dbReference type="PANTHER" id="PTHR19306:SF6">
    <property type="entry name" value="STRUCTURAL MAINTENANCE OF CHROMOSOMES PROTEIN 6"/>
    <property type="match status" value="1"/>
</dbReference>
<reference evidence="15" key="1">
    <citation type="submission" date="2022-11" db="EMBL/GenBank/DDBJ databases">
        <authorList>
            <person name="Petersen C."/>
        </authorList>
    </citation>
    <scope>NUCLEOTIDE SEQUENCE</scope>
    <source>
        <strain evidence="15">IBT 34128</strain>
    </source>
</reference>
<accession>A0A9W9G9R5</accession>
<evidence type="ECO:0000256" key="4">
    <source>
        <dbReference type="ARBA" id="ARBA00022454"/>
    </source>
</evidence>
<dbReference type="InterPro" id="IPR027417">
    <property type="entry name" value="P-loop_NTPase"/>
</dbReference>
<comment type="similarity">
    <text evidence="3">Belongs to the SMC family. SMC6 subfamily.</text>
</comment>